<dbReference type="GO" id="GO:0043539">
    <property type="term" value="F:protein serine/threonine kinase activator activity"/>
    <property type="evidence" value="ECO:0007669"/>
    <property type="project" value="InterPro"/>
</dbReference>
<dbReference type="GO" id="GO:0006611">
    <property type="term" value="P:protein export from nucleus"/>
    <property type="evidence" value="ECO:0007669"/>
    <property type="project" value="TreeGrafter"/>
</dbReference>
<evidence type="ECO:0000256" key="1">
    <source>
        <dbReference type="ARBA" id="ARBA00008874"/>
    </source>
</evidence>
<keyword evidence="3" id="KW-0808">Transferase</keyword>
<dbReference type="Pfam" id="PF00069">
    <property type="entry name" value="Pkinase"/>
    <property type="match status" value="1"/>
</dbReference>
<dbReference type="PANTHER" id="PTHR48014:SF21">
    <property type="entry name" value="SERINE_THREONINE-PROTEIN KINASE FRAY2"/>
    <property type="match status" value="1"/>
</dbReference>
<dbReference type="PANTHER" id="PTHR48014">
    <property type="entry name" value="SERINE/THREONINE-PROTEIN KINASE FRAY2"/>
    <property type="match status" value="1"/>
</dbReference>
<gene>
    <name evidence="3" type="primary">STRADA</name>
    <name evidence="3" type="ORF">Bhyg_07976</name>
</gene>
<evidence type="ECO:0000313" key="4">
    <source>
        <dbReference type="Proteomes" id="UP001151699"/>
    </source>
</evidence>
<feature type="domain" description="Protein kinase" evidence="2">
    <location>
        <begin position="1"/>
        <end position="243"/>
    </location>
</feature>
<reference evidence="3" key="1">
    <citation type="submission" date="2022-07" db="EMBL/GenBank/DDBJ databases">
        <authorList>
            <person name="Trinca V."/>
            <person name="Uliana J.V.C."/>
            <person name="Torres T.T."/>
            <person name="Ward R.J."/>
            <person name="Monesi N."/>
        </authorList>
    </citation>
    <scope>NUCLEOTIDE SEQUENCE</scope>
    <source>
        <strain evidence="3">HSMRA1968</strain>
        <tissue evidence="3">Whole embryos</tissue>
    </source>
</reference>
<sequence>MDRAKLEENILIRDEILTMRQLNHPNILSFHSAFVNNFEVFVVAPLMCYCKHIVCLILKDVLFGLDYLHKKGFIHRSIRASHILLNQNKAVLSGFRECSCLVSHGERVATLHNLPPSSVKSLNWLAPEVLEQNLLGYTEQSDIYSIGITTCELANGLEPFSDMATTFMLVEKIRGHQPALLDCSTCPPPTGGDSGVGDSIAETRQIYGMRKFSDYFHHFSEACMQRHPIDRPTVAQLQSHVLFKQIKNMTLLEQLSTCGIEALDCTKIKDENIGLSCDFGDMNIDGTFDYSADE</sequence>
<feature type="non-terminal residue" evidence="3">
    <location>
        <position position="294"/>
    </location>
</feature>
<organism evidence="3 4">
    <name type="scientific">Pseudolycoriella hygida</name>
    <dbReference type="NCBI Taxonomy" id="35572"/>
    <lineage>
        <taxon>Eukaryota</taxon>
        <taxon>Metazoa</taxon>
        <taxon>Ecdysozoa</taxon>
        <taxon>Arthropoda</taxon>
        <taxon>Hexapoda</taxon>
        <taxon>Insecta</taxon>
        <taxon>Pterygota</taxon>
        <taxon>Neoptera</taxon>
        <taxon>Endopterygota</taxon>
        <taxon>Diptera</taxon>
        <taxon>Nematocera</taxon>
        <taxon>Sciaroidea</taxon>
        <taxon>Sciaridae</taxon>
        <taxon>Pseudolycoriella</taxon>
    </lineage>
</organism>
<dbReference type="Gene3D" id="3.30.200.20">
    <property type="entry name" value="Phosphorylase Kinase, domain 1"/>
    <property type="match status" value="1"/>
</dbReference>
<dbReference type="InterPro" id="IPR000719">
    <property type="entry name" value="Prot_kinase_dom"/>
</dbReference>
<dbReference type="SUPFAM" id="SSF56112">
    <property type="entry name" value="Protein kinase-like (PK-like)"/>
    <property type="match status" value="1"/>
</dbReference>
<dbReference type="GO" id="GO:0004672">
    <property type="term" value="F:protein kinase activity"/>
    <property type="evidence" value="ECO:0007669"/>
    <property type="project" value="InterPro"/>
</dbReference>
<proteinExistence type="inferred from homology"/>
<dbReference type="Gene3D" id="1.10.510.10">
    <property type="entry name" value="Transferase(Phosphotransferase) domain 1"/>
    <property type="match status" value="1"/>
</dbReference>
<keyword evidence="3" id="KW-0418">Kinase</keyword>
<name>A0A9Q0S4G7_9DIPT</name>
<dbReference type="GO" id="GO:0005524">
    <property type="term" value="F:ATP binding"/>
    <property type="evidence" value="ECO:0007669"/>
    <property type="project" value="InterPro"/>
</dbReference>
<comment type="caution">
    <text evidence="3">The sequence shown here is derived from an EMBL/GenBank/DDBJ whole genome shotgun (WGS) entry which is preliminary data.</text>
</comment>
<keyword evidence="4" id="KW-1185">Reference proteome</keyword>
<accession>A0A9Q0S4G7</accession>
<dbReference type="Proteomes" id="UP001151699">
    <property type="component" value="Chromosome B"/>
</dbReference>
<evidence type="ECO:0000313" key="3">
    <source>
        <dbReference type="EMBL" id="KAJ6643020.1"/>
    </source>
</evidence>
<dbReference type="InterPro" id="IPR047173">
    <property type="entry name" value="STRAD_A/B-like"/>
</dbReference>
<protein>
    <submittedName>
        <fullName evidence="3">STE20-related kinase adapter protein alpha</fullName>
    </submittedName>
</protein>
<comment type="similarity">
    <text evidence="1">Belongs to the protein kinase superfamily. STE Ser/Thr protein kinase family. STE20 subfamily.</text>
</comment>
<dbReference type="GO" id="GO:1902554">
    <property type="term" value="C:serine/threonine protein kinase complex"/>
    <property type="evidence" value="ECO:0007669"/>
    <property type="project" value="TreeGrafter"/>
</dbReference>
<dbReference type="OrthoDB" id="840771at2759"/>
<dbReference type="AlphaFoldDB" id="A0A9Q0S4G7"/>
<evidence type="ECO:0000259" key="2">
    <source>
        <dbReference type="PROSITE" id="PS50011"/>
    </source>
</evidence>
<dbReference type="InterPro" id="IPR011009">
    <property type="entry name" value="Kinase-like_dom_sf"/>
</dbReference>
<dbReference type="PROSITE" id="PS50011">
    <property type="entry name" value="PROTEIN_KINASE_DOM"/>
    <property type="match status" value="1"/>
</dbReference>
<dbReference type="EMBL" id="WJQU01000002">
    <property type="protein sequence ID" value="KAJ6643020.1"/>
    <property type="molecule type" value="Genomic_DNA"/>
</dbReference>